<dbReference type="GO" id="GO:0006334">
    <property type="term" value="P:nucleosome assembly"/>
    <property type="evidence" value="ECO:0007669"/>
    <property type="project" value="TreeGrafter"/>
</dbReference>
<dbReference type="Pfam" id="PF00004">
    <property type="entry name" value="AAA"/>
    <property type="match status" value="1"/>
</dbReference>
<feature type="compositionally biased region" description="Polar residues" evidence="10">
    <location>
        <begin position="1527"/>
        <end position="1538"/>
    </location>
</feature>
<protein>
    <recommendedName>
        <fullName evidence="11">AAA+ ATPase domain-containing protein</fullName>
    </recommendedName>
</protein>
<feature type="compositionally biased region" description="Basic and acidic residues" evidence="10">
    <location>
        <begin position="76"/>
        <end position="86"/>
    </location>
</feature>
<dbReference type="SMART" id="SM00382">
    <property type="entry name" value="AAA"/>
    <property type="match status" value="1"/>
</dbReference>
<dbReference type="Proteomes" id="UP001324427">
    <property type="component" value="Unassembled WGS sequence"/>
</dbReference>
<feature type="compositionally biased region" description="Polar residues" evidence="10">
    <location>
        <begin position="1383"/>
        <end position="1413"/>
    </location>
</feature>
<evidence type="ECO:0000256" key="5">
    <source>
        <dbReference type="ARBA" id="ARBA00022741"/>
    </source>
</evidence>
<feature type="region of interest" description="Disordered" evidence="10">
    <location>
        <begin position="493"/>
        <end position="512"/>
    </location>
</feature>
<feature type="compositionally biased region" description="Basic residues" evidence="10">
    <location>
        <begin position="450"/>
        <end position="459"/>
    </location>
</feature>
<evidence type="ECO:0000256" key="9">
    <source>
        <dbReference type="ARBA" id="ARBA00023242"/>
    </source>
</evidence>
<dbReference type="InterPro" id="IPR041569">
    <property type="entry name" value="AAA_lid_3"/>
</dbReference>
<dbReference type="GO" id="GO:0000785">
    <property type="term" value="C:chromatin"/>
    <property type="evidence" value="ECO:0007669"/>
    <property type="project" value="UniProtKB-ARBA"/>
</dbReference>
<evidence type="ECO:0000313" key="13">
    <source>
        <dbReference type="Proteomes" id="UP001324427"/>
    </source>
</evidence>
<proteinExistence type="inferred from homology"/>
<feature type="compositionally biased region" description="Acidic residues" evidence="10">
    <location>
        <begin position="104"/>
        <end position="114"/>
    </location>
</feature>
<feature type="compositionally biased region" description="Low complexity" evidence="10">
    <location>
        <begin position="1539"/>
        <end position="1554"/>
    </location>
</feature>
<keyword evidence="8" id="KW-0103">Bromodomain</keyword>
<evidence type="ECO:0000256" key="10">
    <source>
        <dbReference type="SAM" id="MobiDB-lite"/>
    </source>
</evidence>
<name>A0AAV9JRP7_9PEZI</name>
<dbReference type="GO" id="GO:0045815">
    <property type="term" value="P:transcription initiation-coupled chromatin remodeling"/>
    <property type="evidence" value="ECO:0007669"/>
    <property type="project" value="TreeGrafter"/>
</dbReference>
<organism evidence="12 13">
    <name type="scientific">Oleoguttula mirabilis</name>
    <dbReference type="NCBI Taxonomy" id="1507867"/>
    <lineage>
        <taxon>Eukaryota</taxon>
        <taxon>Fungi</taxon>
        <taxon>Dikarya</taxon>
        <taxon>Ascomycota</taxon>
        <taxon>Pezizomycotina</taxon>
        <taxon>Dothideomycetes</taxon>
        <taxon>Dothideomycetidae</taxon>
        <taxon>Mycosphaerellales</taxon>
        <taxon>Teratosphaeriaceae</taxon>
        <taxon>Oleoguttula</taxon>
    </lineage>
</organism>
<dbReference type="FunFam" id="1.10.8.60:FF:000016">
    <property type="entry name" value="ATPase family AAA domain-containing protein 2B"/>
    <property type="match status" value="1"/>
</dbReference>
<sequence length="1669" mass="183167">MAASHPKRKRQEWDPTKSDSDDEDFEEASSPRPRPQGRSKNPKSAARKPVKRRKEAYGDSDIEDDEISQEESFAESSEHEAVERNPRTGRSVRSVAKRPKQYEEPSEDDIEAVDSDAVRSHPTPARGKRRAPPAVKKQTLLVKLKIPVKMEGGRATRSRTGSKGMARREPTPQAHGGMGTRRSSRISHDEQDPLVALSESGHHQTVTRASTQTPEPPPSRRPTRGSKGLKKPPVSAIMEASQEDSGVEQPATQGEDLLSQLQDAAGSPDGPEAVVQRTSPGIAADEDAAAEDDKDDIQMEEVEDEQVVQESMDDNDEDDGPVARGGRALRPPRKASTPPNSQPLRSNTRRSLRTKKTGLEQSSDFEPEGDGEAADVEENVSESDEVLKPARGRSSNDDSQNGRRSGRLARKAASQRSRSGRHRSEDEADEELDPEEVADEAADLEEDNRRNKRTRKRPATRSEIAFEPNLRNRGNRPDYRILRPELLLPIEDDDAPAAATTPQRNRRGAGGGGAYRSLFSTYGPFGGAGGPPPVFGGPDGAAATGGVDSDSSDDEMAGKGAQGMGGAVGMTPTSAFPKPYVAQAHGSDAMQGAGGGPPGLGKIKDRKALADADPLGVDPTVSFEGVGGLDDHIDRLKEMVALPLLYPEVFQRFHVTPPRGVLFHGPPGTGKTLLARALASSVSSHGQKVTFYMRKGADALSKWVGEAEKQLRLLFEEARKNQPSIIFFDEIDGLAPVRSSKQEQIHASIVATLLALMDGMDGRGQVIVIGATNRPDSVDPALRRPGRFDREFYFPLPDQKARRAIIDIHTKGWDPPLQPEFKDQLAEITRGYGGADLRALCTEAALNAVQGTYPQIYASNQKLVIDPSTIKVLAKDFMISVNKIVPSSERSAASGAAPLKKDIEPLLRKSLAQVVSRVDEAIPRKRKATALEEAMYDDREDEQGFERETMARQFESSRIFRPRLLIRGSPGMGQQYLGAALLSRFEGLHVQSFDLATLMKDSTRSPEAAIVQLFEEVKRHKPSVIYLPNVDIWYQTIGESAIRTFTGILRGLPPTDPVLVLGIMDREIDDKSDADKRMLQELFGYSEKNLYSLVRPDEPARLEYFEAVMALIRKPPSDFPDPENRKKRKLVELPVAQIQEAPKGPTKAEEKAQKKKDRQTLNWLKIWIQRVMDHIKLKYKKFRTPVVDDAIINYLYDEQDPDVVTTDLGEEQRQQQQLFRPYEKDKDAKGVDGLREVASGKFYYNLEIVTIEKRLSNGYYKRPKDFLADIKRLAKDAKASGDQDRTLKANEMLANVEVDMAELEQQHPAVAAECEAVYEREQERERQRLIKVREAERRGEEVPRIIPNVPPQNASTTTTEGSGPVMLGQEVPGRPSLFPMTPSRLSGPSPVSNPWSTTNGSHPSHQTNGSTVPSRPREDSEMLDSQPDPYDPSGSATARLANTGAWGSAGSPSQPNTQGQRSQKSAVTHVAHGSQFEQYHNSASTTTSGQKTSDKSNRSSGPYSGNTQGSNGVRGDHPDFSMLAPTTGGSQLPDTQEVPSSQSQPASQSSQNMAPPAPPQNHRQYFGAILNDPADDTEGGVAAKPLPPPSRILLDPSSLDLLRAALLKNSSGMSVEQLEQINARMMDVIWKSRGDWNRNHVIKAVEIAFNEVVEDIEKCQGIAGPSQPK</sequence>
<dbReference type="Pfam" id="PF17862">
    <property type="entry name" value="AAA_lid_3"/>
    <property type="match status" value="1"/>
</dbReference>
<keyword evidence="6" id="KW-0378">Hydrolase</keyword>
<evidence type="ECO:0000256" key="7">
    <source>
        <dbReference type="ARBA" id="ARBA00022840"/>
    </source>
</evidence>
<evidence type="ECO:0000313" key="12">
    <source>
        <dbReference type="EMBL" id="KAK4547184.1"/>
    </source>
</evidence>
<dbReference type="GO" id="GO:0042393">
    <property type="term" value="F:histone binding"/>
    <property type="evidence" value="ECO:0007669"/>
    <property type="project" value="UniProtKB-ARBA"/>
</dbReference>
<dbReference type="InterPro" id="IPR003959">
    <property type="entry name" value="ATPase_AAA_core"/>
</dbReference>
<dbReference type="FunFam" id="3.40.50.300:FF:001218">
    <property type="entry name" value="AAA family ATPase, putative"/>
    <property type="match status" value="1"/>
</dbReference>
<dbReference type="InterPro" id="IPR003960">
    <property type="entry name" value="ATPase_AAA_CS"/>
</dbReference>
<feature type="compositionally biased region" description="Acidic residues" evidence="10">
    <location>
        <begin position="363"/>
        <end position="384"/>
    </location>
</feature>
<keyword evidence="5" id="KW-0547">Nucleotide-binding</keyword>
<dbReference type="Gene3D" id="3.40.50.300">
    <property type="entry name" value="P-loop containing nucleotide triphosphate hydrolases"/>
    <property type="match status" value="2"/>
</dbReference>
<feature type="compositionally biased region" description="Polar residues" evidence="10">
    <location>
        <begin position="1351"/>
        <end position="1361"/>
    </location>
</feature>
<feature type="compositionally biased region" description="Acidic residues" evidence="10">
    <location>
        <begin position="284"/>
        <end position="320"/>
    </location>
</feature>
<dbReference type="PANTHER" id="PTHR23069:SF0">
    <property type="entry name" value="TAT-BINDING HOMOLOG 7"/>
    <property type="match status" value="1"/>
</dbReference>
<comment type="similarity">
    <text evidence="3">Belongs to the AAA ATPase family.</text>
</comment>
<dbReference type="GO" id="GO:0016887">
    <property type="term" value="F:ATP hydrolysis activity"/>
    <property type="evidence" value="ECO:0007669"/>
    <property type="project" value="InterPro"/>
</dbReference>
<dbReference type="CDD" id="cd05491">
    <property type="entry name" value="Bromo_TBP7_like"/>
    <property type="match status" value="1"/>
</dbReference>
<dbReference type="GO" id="GO:0003682">
    <property type="term" value="F:chromatin binding"/>
    <property type="evidence" value="ECO:0007669"/>
    <property type="project" value="TreeGrafter"/>
</dbReference>
<evidence type="ECO:0000256" key="8">
    <source>
        <dbReference type="ARBA" id="ARBA00023117"/>
    </source>
</evidence>
<feature type="compositionally biased region" description="Polar residues" evidence="10">
    <location>
        <begin position="1498"/>
        <end position="1511"/>
    </location>
</feature>
<gene>
    <name evidence="12" type="ORF">LTR36_001405</name>
</gene>
<feature type="region of interest" description="Disordered" evidence="10">
    <location>
        <begin position="1336"/>
        <end position="1564"/>
    </location>
</feature>
<evidence type="ECO:0000256" key="3">
    <source>
        <dbReference type="ARBA" id="ARBA00006914"/>
    </source>
</evidence>
<feature type="domain" description="AAA+ ATPase" evidence="11">
    <location>
        <begin position="657"/>
        <end position="798"/>
    </location>
</feature>
<dbReference type="GO" id="GO:0005524">
    <property type="term" value="F:ATP binding"/>
    <property type="evidence" value="ECO:0007669"/>
    <property type="project" value="UniProtKB-KW"/>
</dbReference>
<feature type="compositionally biased region" description="Basic residues" evidence="10">
    <location>
        <begin position="347"/>
        <end position="356"/>
    </location>
</feature>
<keyword evidence="13" id="KW-1185">Reference proteome</keyword>
<feature type="region of interest" description="Disordered" evidence="10">
    <location>
        <begin position="1"/>
        <end position="478"/>
    </location>
</feature>
<dbReference type="FunFam" id="3.40.50.300:FF:000061">
    <property type="entry name" value="ATPase family, AAA domain-containing 2"/>
    <property type="match status" value="1"/>
</dbReference>
<feature type="region of interest" description="Disordered" evidence="10">
    <location>
        <begin position="529"/>
        <end position="565"/>
    </location>
</feature>
<feature type="compositionally biased region" description="Acidic residues" evidence="10">
    <location>
        <begin position="426"/>
        <end position="446"/>
    </location>
</feature>
<accession>A0AAV9JRP7</accession>
<feature type="compositionally biased region" description="Acidic residues" evidence="10">
    <location>
        <begin position="58"/>
        <end position="73"/>
    </location>
</feature>
<reference evidence="12 13" key="1">
    <citation type="submission" date="2021-11" db="EMBL/GenBank/DDBJ databases">
        <title>Black yeast isolated from Biological Soil Crust.</title>
        <authorList>
            <person name="Kurbessoian T."/>
        </authorList>
    </citation>
    <scope>NUCLEOTIDE SEQUENCE [LARGE SCALE GENOMIC DNA]</scope>
    <source>
        <strain evidence="12 13">CCFEE 5522</strain>
    </source>
</reference>
<keyword evidence="4" id="KW-0158">Chromosome</keyword>
<evidence type="ECO:0000256" key="4">
    <source>
        <dbReference type="ARBA" id="ARBA00022454"/>
    </source>
</evidence>
<dbReference type="InterPro" id="IPR003593">
    <property type="entry name" value="AAA+_ATPase"/>
</dbReference>
<feature type="compositionally biased region" description="Polar residues" evidence="10">
    <location>
        <begin position="337"/>
        <end position="346"/>
    </location>
</feature>
<dbReference type="GO" id="GO:0005634">
    <property type="term" value="C:nucleus"/>
    <property type="evidence" value="ECO:0007669"/>
    <property type="project" value="UniProtKB-SubCell"/>
</dbReference>
<dbReference type="PANTHER" id="PTHR23069">
    <property type="entry name" value="AAA DOMAIN-CONTAINING"/>
    <property type="match status" value="1"/>
</dbReference>
<dbReference type="SUPFAM" id="SSF52540">
    <property type="entry name" value="P-loop containing nucleoside triphosphate hydrolases"/>
    <property type="match status" value="2"/>
</dbReference>
<keyword evidence="9" id="KW-0539">Nucleus</keyword>
<feature type="compositionally biased region" description="Basic residues" evidence="10">
    <location>
        <begin position="1"/>
        <end position="10"/>
    </location>
</feature>
<dbReference type="Gene3D" id="1.10.8.60">
    <property type="match status" value="1"/>
</dbReference>
<comment type="subcellular location">
    <subcellularLocation>
        <location evidence="2">Chromosome</location>
    </subcellularLocation>
    <subcellularLocation>
        <location evidence="1">Nucleus</location>
    </subcellularLocation>
</comment>
<feature type="compositionally biased region" description="Polar residues" evidence="10">
    <location>
        <begin position="1475"/>
        <end position="1491"/>
    </location>
</feature>
<evidence type="ECO:0000256" key="1">
    <source>
        <dbReference type="ARBA" id="ARBA00004123"/>
    </source>
</evidence>
<dbReference type="InterPro" id="IPR045199">
    <property type="entry name" value="ATAD2-like"/>
</dbReference>
<dbReference type="GO" id="GO:0006337">
    <property type="term" value="P:nucleosome disassembly"/>
    <property type="evidence" value="ECO:0007669"/>
    <property type="project" value="TreeGrafter"/>
</dbReference>
<evidence type="ECO:0000256" key="6">
    <source>
        <dbReference type="ARBA" id="ARBA00022801"/>
    </source>
</evidence>
<comment type="caution">
    <text evidence="12">The sequence shown here is derived from an EMBL/GenBank/DDBJ whole genome shotgun (WGS) entry which is preliminary data.</text>
</comment>
<dbReference type="PROSITE" id="PS00674">
    <property type="entry name" value="AAA"/>
    <property type="match status" value="1"/>
</dbReference>
<evidence type="ECO:0000259" key="11">
    <source>
        <dbReference type="SMART" id="SM00382"/>
    </source>
</evidence>
<dbReference type="InterPro" id="IPR027417">
    <property type="entry name" value="P-loop_NTPase"/>
</dbReference>
<dbReference type="EMBL" id="JAVFHQ010000012">
    <property type="protein sequence ID" value="KAK4547184.1"/>
    <property type="molecule type" value="Genomic_DNA"/>
</dbReference>
<feature type="compositionally biased region" description="Basic residues" evidence="10">
    <location>
        <begin position="221"/>
        <end position="230"/>
    </location>
</feature>
<feature type="compositionally biased region" description="Polar residues" evidence="10">
    <location>
        <begin position="1450"/>
        <end position="1466"/>
    </location>
</feature>
<feature type="compositionally biased region" description="Basic residues" evidence="10">
    <location>
        <begin position="35"/>
        <end position="54"/>
    </location>
</feature>
<dbReference type="GO" id="GO:0140674">
    <property type="term" value="F:ATP-dependent histone chaperone activity"/>
    <property type="evidence" value="ECO:0007669"/>
    <property type="project" value="UniProtKB-ARBA"/>
</dbReference>
<evidence type="ECO:0000256" key="2">
    <source>
        <dbReference type="ARBA" id="ARBA00004286"/>
    </source>
</evidence>
<keyword evidence="7" id="KW-0067">ATP-binding</keyword>